<evidence type="ECO:0000256" key="2">
    <source>
        <dbReference type="ARBA" id="ARBA00008017"/>
    </source>
</evidence>
<feature type="domain" description="Mechanosensitive ion channel MscS C-terminal" evidence="12">
    <location>
        <begin position="697"/>
        <end position="770"/>
    </location>
</feature>
<evidence type="ECO:0000259" key="13">
    <source>
        <dbReference type="Pfam" id="PF21088"/>
    </source>
</evidence>
<evidence type="ECO:0000256" key="6">
    <source>
        <dbReference type="ARBA" id="ARBA00023136"/>
    </source>
</evidence>
<dbReference type="Pfam" id="PF21088">
    <property type="entry name" value="MS_channel_1st"/>
    <property type="match status" value="1"/>
</dbReference>
<evidence type="ECO:0000259" key="10">
    <source>
        <dbReference type="Pfam" id="PF00924"/>
    </source>
</evidence>
<sequence>MPVPASALLRGLVLGAVALLLALVLPAAAQTDDARRAELRAGIAAAQAEANRLQGDFKGLLGVRDRIEALIAEARALRRDTESARSRLQAQLAEIGRATVPDAAGAEKRQAETDLAQVEARLRQDGQSLRAAEDLLNRVTEARRSLFARRLLATSPSPLTPTFWSELLDRAVPQVGERMAELGARATDNAWDEDFLGLAVILILALAISWIFRAVGRRLARRWRRFVERAGIGPRRAAAIHALIDLGVMVVPVPLALALLLLLNDDTDLSPGSLDSLFVRFLAAVAGVLLGTGILRAMVAPRDPAVRLLAVGDRAARTIHRTGTAMLMIYAAALVFAEFTVMAHLGVAIGEAATILAVLACCALLAGALVRLAHAPPPGEDEAAAMAAASPVGFLGALAPVAWAVTAAAIACVLLGLTALGAFLVGRLLVTGVLVALGWILLICVDALSVGAEDVARSARLTGLCRTFTLRPETLALASIAASGLLHALVVGAMVFVVIGPWSLAHGELNPFQDAFLGTTVADLRGWVGAAGLALIVFGSGLLATRLATGWLDRRFLPHTRLDSGARYSVITVVGYGGLALTLVVALGQLGVNPQSLTVIAGALSVGIGFGLQSIVSNFVSGLIVLAERPIRVGDLVTVKGEEGRVRKISVRSTLIATGDRTDLVVPNTDLITSIVRNKTLTDDTQRLRVPLLLDKETDIEVLHEILLKVVERHPNVAAHPAPSALLMRIGEHGLEYEVRCFLVDLAASDATRSELNTIWLTLFRRAGIKLGGPPAGWRG</sequence>
<evidence type="ECO:0000256" key="3">
    <source>
        <dbReference type="ARBA" id="ARBA00022475"/>
    </source>
</evidence>
<feature type="transmembrane region" description="Helical" evidence="8">
    <location>
        <begin position="474"/>
        <end position="504"/>
    </location>
</feature>
<dbReference type="Gene3D" id="3.30.70.100">
    <property type="match status" value="1"/>
</dbReference>
<feature type="chain" id="PRO_5005281130" evidence="9">
    <location>
        <begin position="30"/>
        <end position="780"/>
    </location>
</feature>
<evidence type="ECO:0000313" key="15">
    <source>
        <dbReference type="Proteomes" id="UP000036449"/>
    </source>
</evidence>
<dbReference type="OrthoDB" id="9799209at2"/>
<organism evidence="14 15">
    <name type="scientific">Methylobacterium tarhaniae</name>
    <dbReference type="NCBI Taxonomy" id="1187852"/>
    <lineage>
        <taxon>Bacteria</taxon>
        <taxon>Pseudomonadati</taxon>
        <taxon>Pseudomonadota</taxon>
        <taxon>Alphaproteobacteria</taxon>
        <taxon>Hyphomicrobiales</taxon>
        <taxon>Methylobacteriaceae</taxon>
        <taxon>Methylobacterium</taxon>
    </lineage>
</organism>
<feature type="coiled-coil region" evidence="7">
    <location>
        <begin position="36"/>
        <end position="91"/>
    </location>
</feature>
<comment type="caution">
    <text evidence="14">The sequence shown here is derived from an EMBL/GenBank/DDBJ whole genome shotgun (WGS) entry which is preliminary data.</text>
</comment>
<dbReference type="Pfam" id="PF12607">
    <property type="entry name" value="DUF3772"/>
    <property type="match status" value="1"/>
</dbReference>
<evidence type="ECO:0000313" key="14">
    <source>
        <dbReference type="EMBL" id="KMO32735.1"/>
    </source>
</evidence>
<keyword evidence="6 8" id="KW-0472">Membrane</keyword>
<proteinExistence type="inferred from homology"/>
<evidence type="ECO:0000256" key="7">
    <source>
        <dbReference type="SAM" id="Coils"/>
    </source>
</evidence>
<dbReference type="PANTHER" id="PTHR30347">
    <property type="entry name" value="POTASSIUM CHANNEL RELATED"/>
    <property type="match status" value="1"/>
</dbReference>
<dbReference type="Proteomes" id="UP000036449">
    <property type="component" value="Unassembled WGS sequence"/>
</dbReference>
<dbReference type="PATRIC" id="fig|1187852.3.peg.3099"/>
<feature type="transmembrane region" description="Helical" evidence="8">
    <location>
        <begin position="599"/>
        <end position="626"/>
    </location>
</feature>
<dbReference type="Gene3D" id="2.30.30.60">
    <property type="match status" value="1"/>
</dbReference>
<feature type="domain" description="DUF3772" evidence="11">
    <location>
        <begin position="130"/>
        <end position="183"/>
    </location>
</feature>
<dbReference type="RefSeq" id="WP_048453807.1">
    <property type="nucleotide sequence ID" value="NZ_JBNNPJ010000033.1"/>
</dbReference>
<keyword evidence="15" id="KW-1185">Reference proteome</keyword>
<protein>
    <submittedName>
        <fullName evidence="14">Uncharacterized protein</fullName>
    </submittedName>
</protein>
<evidence type="ECO:0000256" key="8">
    <source>
        <dbReference type="SAM" id="Phobius"/>
    </source>
</evidence>
<dbReference type="SUPFAM" id="SSF50182">
    <property type="entry name" value="Sm-like ribonucleoproteins"/>
    <property type="match status" value="1"/>
</dbReference>
<gene>
    <name evidence="14" type="ORF">VQ03_26005</name>
</gene>
<dbReference type="SUPFAM" id="SSF82689">
    <property type="entry name" value="Mechanosensitive channel protein MscS (YggB), C-terminal domain"/>
    <property type="match status" value="1"/>
</dbReference>
<feature type="transmembrane region" description="Helical" evidence="8">
    <location>
        <begin position="429"/>
        <end position="453"/>
    </location>
</feature>
<feature type="transmembrane region" description="Helical" evidence="8">
    <location>
        <begin position="195"/>
        <end position="216"/>
    </location>
</feature>
<dbReference type="InterPro" id="IPR010920">
    <property type="entry name" value="LSM_dom_sf"/>
</dbReference>
<keyword evidence="9" id="KW-0732">Signal</keyword>
<feature type="transmembrane region" description="Helical" evidence="8">
    <location>
        <begin position="237"/>
        <end position="262"/>
    </location>
</feature>
<comment type="subcellular location">
    <subcellularLocation>
        <location evidence="1">Cell membrane</location>
        <topology evidence="1">Multi-pass membrane protein</topology>
    </subcellularLocation>
</comment>
<dbReference type="InterPro" id="IPR023408">
    <property type="entry name" value="MscS_beta-dom_sf"/>
</dbReference>
<dbReference type="GO" id="GO:0008381">
    <property type="term" value="F:mechanosensitive monoatomic ion channel activity"/>
    <property type="evidence" value="ECO:0007669"/>
    <property type="project" value="UniProtKB-ARBA"/>
</dbReference>
<evidence type="ECO:0000259" key="12">
    <source>
        <dbReference type="Pfam" id="PF21082"/>
    </source>
</evidence>
<feature type="domain" description="Mechanosensitive ion channel MscS" evidence="10">
    <location>
        <begin position="615"/>
        <end position="679"/>
    </location>
</feature>
<dbReference type="InterPro" id="IPR011014">
    <property type="entry name" value="MscS_channel_TM-2"/>
</dbReference>
<keyword evidence="4 8" id="KW-0812">Transmembrane</keyword>
<evidence type="ECO:0000256" key="1">
    <source>
        <dbReference type="ARBA" id="ARBA00004651"/>
    </source>
</evidence>
<feature type="signal peptide" evidence="9">
    <location>
        <begin position="1"/>
        <end position="29"/>
    </location>
</feature>
<evidence type="ECO:0000256" key="9">
    <source>
        <dbReference type="SAM" id="SignalP"/>
    </source>
</evidence>
<reference evidence="14 15" key="1">
    <citation type="submission" date="2015-03" db="EMBL/GenBank/DDBJ databases">
        <title>Genome sequencing of Methylobacterium tarhaniae DSM 25844.</title>
        <authorList>
            <person name="Chaudhry V."/>
            <person name="Patil P.B."/>
        </authorList>
    </citation>
    <scope>NUCLEOTIDE SEQUENCE [LARGE SCALE GENOMIC DNA]</scope>
    <source>
        <strain evidence="14 15">DSM 25844</strain>
    </source>
</reference>
<dbReference type="Pfam" id="PF21082">
    <property type="entry name" value="MS_channel_3rd"/>
    <property type="match status" value="1"/>
</dbReference>
<feature type="transmembrane region" description="Helical" evidence="8">
    <location>
        <begin position="524"/>
        <end position="544"/>
    </location>
</feature>
<evidence type="ECO:0000256" key="4">
    <source>
        <dbReference type="ARBA" id="ARBA00022692"/>
    </source>
</evidence>
<evidence type="ECO:0000259" key="11">
    <source>
        <dbReference type="Pfam" id="PF12607"/>
    </source>
</evidence>
<feature type="transmembrane region" description="Helical" evidence="8">
    <location>
        <begin position="394"/>
        <end position="423"/>
    </location>
</feature>
<feature type="transmembrane region" description="Helical" evidence="8">
    <location>
        <begin position="353"/>
        <end position="373"/>
    </location>
</feature>
<dbReference type="Gene3D" id="1.10.287.1260">
    <property type="match status" value="1"/>
</dbReference>
<dbReference type="GO" id="GO:0005886">
    <property type="term" value="C:plasma membrane"/>
    <property type="evidence" value="ECO:0007669"/>
    <property type="project" value="UniProtKB-SubCell"/>
</dbReference>
<dbReference type="InterPro" id="IPR011066">
    <property type="entry name" value="MscS_channel_C_sf"/>
</dbReference>
<keyword evidence="5 8" id="KW-1133">Transmembrane helix</keyword>
<dbReference type="PANTHER" id="PTHR30347:SF9">
    <property type="entry name" value="MINICONDUCTANCE MECHANOSENSITIVE CHANNEL MSCM"/>
    <property type="match status" value="1"/>
</dbReference>
<feature type="domain" description="Mechanosensitive ion channel transmembrane helices 2/3" evidence="13">
    <location>
        <begin position="576"/>
        <end position="613"/>
    </location>
</feature>
<dbReference type="InterPro" id="IPR049142">
    <property type="entry name" value="MS_channel_1st"/>
</dbReference>
<dbReference type="InterPro" id="IPR052702">
    <property type="entry name" value="MscS-like_channel"/>
</dbReference>
<dbReference type="InterPro" id="IPR006685">
    <property type="entry name" value="MscS_channel_2nd"/>
</dbReference>
<feature type="transmembrane region" description="Helical" evidence="8">
    <location>
        <begin position="277"/>
        <end position="299"/>
    </location>
</feature>
<dbReference type="Pfam" id="PF00924">
    <property type="entry name" value="MS_channel_2nd"/>
    <property type="match status" value="1"/>
</dbReference>
<keyword evidence="3" id="KW-1003">Cell membrane</keyword>
<comment type="similarity">
    <text evidence="2">Belongs to the MscS (TC 1.A.23) family.</text>
</comment>
<accession>A0A0J6SBZ2</accession>
<evidence type="ECO:0000256" key="5">
    <source>
        <dbReference type="ARBA" id="ARBA00022989"/>
    </source>
</evidence>
<dbReference type="EMBL" id="LABZ01000215">
    <property type="protein sequence ID" value="KMO32735.1"/>
    <property type="molecule type" value="Genomic_DNA"/>
</dbReference>
<keyword evidence="7" id="KW-0175">Coiled coil</keyword>
<feature type="transmembrane region" description="Helical" evidence="8">
    <location>
        <begin position="327"/>
        <end position="347"/>
    </location>
</feature>
<dbReference type="InterPro" id="IPR022249">
    <property type="entry name" value="DUF3772"/>
</dbReference>
<dbReference type="SUPFAM" id="SSF82861">
    <property type="entry name" value="Mechanosensitive channel protein MscS (YggB), transmembrane region"/>
    <property type="match status" value="1"/>
</dbReference>
<dbReference type="InterPro" id="IPR049278">
    <property type="entry name" value="MS_channel_C"/>
</dbReference>
<name>A0A0J6SBZ2_9HYPH</name>
<dbReference type="AlphaFoldDB" id="A0A0J6SBZ2"/>
<feature type="transmembrane region" description="Helical" evidence="8">
    <location>
        <begin position="565"/>
        <end position="587"/>
    </location>
</feature>